<keyword evidence="4" id="KW-0732">Signal</keyword>
<keyword evidence="6 9" id="KW-0119">Carbohydrate metabolism</keyword>
<evidence type="ECO:0000256" key="6">
    <source>
        <dbReference type="ARBA" id="ARBA00023277"/>
    </source>
</evidence>
<reference evidence="11 12" key="1">
    <citation type="submission" date="2021-01" db="EMBL/GenBank/DDBJ databases">
        <title>Whole genome shotgun sequence of Microbispora corallina NBRC 16416.</title>
        <authorList>
            <person name="Komaki H."/>
            <person name="Tamura T."/>
        </authorList>
    </citation>
    <scope>NUCLEOTIDE SEQUENCE [LARGE SCALE GENOMIC DNA]</scope>
    <source>
        <strain evidence="11 12">NBRC 16416</strain>
    </source>
</reference>
<evidence type="ECO:0000256" key="8">
    <source>
        <dbReference type="ARBA" id="ARBA00023326"/>
    </source>
</evidence>
<feature type="domain" description="GH10" evidence="10">
    <location>
        <begin position="53"/>
        <end position="354"/>
    </location>
</feature>
<keyword evidence="5 9" id="KW-0378">Hydrolase</keyword>
<comment type="catalytic activity">
    <reaction evidence="1 9">
        <text>Endohydrolysis of (1-&gt;4)-beta-D-xylosidic linkages in xylans.</text>
        <dbReference type="EC" id="3.2.1.8"/>
    </reaction>
</comment>
<protein>
    <recommendedName>
        <fullName evidence="9">Beta-xylanase</fullName>
        <ecNumber evidence="9">3.2.1.8</ecNumber>
    </recommendedName>
</protein>
<sequence length="408" mass="45353">MTDPLIRRHRTADAAVTLTRGGVPLAGREVVVAQRDHAFLFGCTGFEFIPLANGDDPEPERAERLADLWAGLFNFATLPFYWAGFEPVRGRPDTARLSAAARWFADRGCLVKGHPLAWHTETAPWLLDLPNADIAREQAARIRREVRDFSGLIDMWDVVNEVVIMPIFDKYDNGLTRICREMGRIPMVRMVVDAARETAPGATLLLNDFDMSAAYECLIEGVLEAGVKIDALGLQSHMHQGYWGEERTRDVLDRFARYGLPIHFTETTILSGHLMPADIEDLNDYQIPEWPSTPEGEARQADEVVRHYTTLLSHPSVEAVTYWGLQDGGWLGAPGGFVRADGTPKPSYEALHGLVKGEWWVPPTTTATDAEGRIRFSGFLGEYEVAVEGETATFRLEEPGAADVHVAL</sequence>
<dbReference type="PRINTS" id="PR00134">
    <property type="entry name" value="GLHYDRLASE10"/>
</dbReference>
<dbReference type="RefSeq" id="WP_204055781.1">
    <property type="nucleotide sequence ID" value="NZ_BAAAGP010000003.1"/>
</dbReference>
<dbReference type="InterPro" id="IPR017853">
    <property type="entry name" value="GH"/>
</dbReference>
<keyword evidence="8 9" id="KW-0624">Polysaccharide degradation</keyword>
<evidence type="ECO:0000256" key="3">
    <source>
        <dbReference type="ARBA" id="ARBA00022651"/>
    </source>
</evidence>
<evidence type="ECO:0000313" key="12">
    <source>
        <dbReference type="Proteomes" id="UP000603904"/>
    </source>
</evidence>
<proteinExistence type="inferred from homology"/>
<keyword evidence="3" id="KW-0858">Xylan degradation</keyword>
<evidence type="ECO:0000256" key="1">
    <source>
        <dbReference type="ARBA" id="ARBA00000681"/>
    </source>
</evidence>
<keyword evidence="12" id="KW-1185">Reference proteome</keyword>
<comment type="similarity">
    <text evidence="2 9">Belongs to the glycosyl hydrolase 10 (cellulase F) family.</text>
</comment>
<dbReference type="SUPFAM" id="SSF51445">
    <property type="entry name" value="(Trans)glycosidases"/>
    <property type="match status" value="1"/>
</dbReference>
<dbReference type="PANTHER" id="PTHR31490:SF88">
    <property type="entry name" value="BETA-XYLANASE"/>
    <property type="match status" value="1"/>
</dbReference>
<dbReference type="EC" id="3.2.1.8" evidence="9"/>
<evidence type="ECO:0000256" key="2">
    <source>
        <dbReference type="ARBA" id="ARBA00007495"/>
    </source>
</evidence>
<evidence type="ECO:0000256" key="5">
    <source>
        <dbReference type="ARBA" id="ARBA00022801"/>
    </source>
</evidence>
<evidence type="ECO:0000256" key="7">
    <source>
        <dbReference type="ARBA" id="ARBA00023295"/>
    </source>
</evidence>
<dbReference type="Proteomes" id="UP000603904">
    <property type="component" value="Unassembled WGS sequence"/>
</dbReference>
<gene>
    <name evidence="11" type="ORF">Mco01_11220</name>
</gene>
<evidence type="ECO:0000256" key="9">
    <source>
        <dbReference type="RuleBase" id="RU361174"/>
    </source>
</evidence>
<organism evidence="11 12">
    <name type="scientific">Microbispora corallina</name>
    <dbReference type="NCBI Taxonomy" id="83302"/>
    <lineage>
        <taxon>Bacteria</taxon>
        <taxon>Bacillati</taxon>
        <taxon>Actinomycetota</taxon>
        <taxon>Actinomycetes</taxon>
        <taxon>Streptosporangiales</taxon>
        <taxon>Streptosporangiaceae</taxon>
        <taxon>Microbispora</taxon>
    </lineage>
</organism>
<dbReference type="Pfam" id="PF00331">
    <property type="entry name" value="Glyco_hydro_10"/>
    <property type="match status" value="1"/>
</dbReference>
<dbReference type="PROSITE" id="PS51760">
    <property type="entry name" value="GH10_2"/>
    <property type="match status" value="1"/>
</dbReference>
<accession>A0ABQ4FTH2</accession>
<evidence type="ECO:0000259" key="10">
    <source>
        <dbReference type="PROSITE" id="PS51760"/>
    </source>
</evidence>
<dbReference type="InterPro" id="IPR044846">
    <property type="entry name" value="GH10"/>
</dbReference>
<comment type="caution">
    <text evidence="11">The sequence shown here is derived from an EMBL/GenBank/DDBJ whole genome shotgun (WGS) entry which is preliminary data.</text>
</comment>
<dbReference type="PANTHER" id="PTHR31490">
    <property type="entry name" value="GLYCOSYL HYDROLASE"/>
    <property type="match status" value="1"/>
</dbReference>
<dbReference type="InterPro" id="IPR001000">
    <property type="entry name" value="GH10_dom"/>
</dbReference>
<dbReference type="EMBL" id="BOOC01000003">
    <property type="protein sequence ID" value="GIH38122.1"/>
    <property type="molecule type" value="Genomic_DNA"/>
</dbReference>
<name>A0ABQ4FTH2_9ACTN</name>
<dbReference type="SMART" id="SM00633">
    <property type="entry name" value="Glyco_10"/>
    <property type="match status" value="1"/>
</dbReference>
<keyword evidence="7 9" id="KW-0326">Glycosidase</keyword>
<dbReference type="Gene3D" id="3.20.20.80">
    <property type="entry name" value="Glycosidases"/>
    <property type="match status" value="1"/>
</dbReference>
<evidence type="ECO:0000256" key="4">
    <source>
        <dbReference type="ARBA" id="ARBA00022729"/>
    </source>
</evidence>
<evidence type="ECO:0000313" key="11">
    <source>
        <dbReference type="EMBL" id="GIH38122.1"/>
    </source>
</evidence>